<dbReference type="EMBL" id="DPVV01000170">
    <property type="protein sequence ID" value="HCL01753.1"/>
    <property type="molecule type" value="Genomic_DNA"/>
</dbReference>
<dbReference type="GO" id="GO:0003677">
    <property type="term" value="F:DNA binding"/>
    <property type="evidence" value="ECO:0007669"/>
    <property type="project" value="UniProtKB-KW"/>
</dbReference>
<dbReference type="SUPFAM" id="SSF64288">
    <property type="entry name" value="Chorismate lyase-like"/>
    <property type="match status" value="1"/>
</dbReference>
<dbReference type="GO" id="GO:0045892">
    <property type="term" value="P:negative regulation of DNA-templated transcription"/>
    <property type="evidence" value="ECO:0007669"/>
    <property type="project" value="TreeGrafter"/>
</dbReference>
<reference evidence="5 6" key="1">
    <citation type="journal article" date="2018" name="Nat. Biotechnol.">
        <title>A standardized bacterial taxonomy based on genome phylogeny substantially revises the tree of life.</title>
        <authorList>
            <person name="Parks D.H."/>
            <person name="Chuvochina M."/>
            <person name="Waite D.W."/>
            <person name="Rinke C."/>
            <person name="Skarshewski A."/>
            <person name="Chaumeil P.A."/>
            <person name="Hugenholtz P."/>
        </authorList>
    </citation>
    <scope>NUCLEOTIDE SEQUENCE [LARGE SCALE GENOMIC DNA]</scope>
    <source>
        <strain evidence="5">UBA11728</strain>
    </source>
</reference>
<dbReference type="InterPro" id="IPR028978">
    <property type="entry name" value="Chorismate_lyase_/UTRA_dom_sf"/>
</dbReference>
<dbReference type="GO" id="GO:0003700">
    <property type="term" value="F:DNA-binding transcription factor activity"/>
    <property type="evidence" value="ECO:0007669"/>
    <property type="project" value="InterPro"/>
</dbReference>
<evidence type="ECO:0000256" key="1">
    <source>
        <dbReference type="ARBA" id="ARBA00023015"/>
    </source>
</evidence>
<dbReference type="SMART" id="SM00866">
    <property type="entry name" value="UTRA"/>
    <property type="match status" value="1"/>
</dbReference>
<keyword evidence="1" id="KW-0805">Transcription regulation</keyword>
<comment type="caution">
    <text evidence="5">The sequence shown here is derived from an EMBL/GenBank/DDBJ whole genome shotgun (WGS) entry which is preliminary data.</text>
</comment>
<feature type="domain" description="HTH gntR-type" evidence="4">
    <location>
        <begin position="9"/>
        <end position="77"/>
    </location>
</feature>
<organism evidence="5 6">
    <name type="scientific">Lachnoclostridium phytofermentans</name>
    <dbReference type="NCBI Taxonomy" id="66219"/>
    <lineage>
        <taxon>Bacteria</taxon>
        <taxon>Bacillati</taxon>
        <taxon>Bacillota</taxon>
        <taxon>Clostridia</taxon>
        <taxon>Lachnospirales</taxon>
        <taxon>Lachnospiraceae</taxon>
    </lineage>
</organism>
<dbReference type="Pfam" id="PF07702">
    <property type="entry name" value="UTRA"/>
    <property type="match status" value="1"/>
</dbReference>
<accession>A0A3D2X534</accession>
<dbReference type="InterPro" id="IPR050679">
    <property type="entry name" value="Bact_HTH_transcr_reg"/>
</dbReference>
<dbReference type="InterPro" id="IPR036390">
    <property type="entry name" value="WH_DNA-bd_sf"/>
</dbReference>
<dbReference type="SMART" id="SM00345">
    <property type="entry name" value="HTH_GNTR"/>
    <property type="match status" value="1"/>
</dbReference>
<proteinExistence type="predicted"/>
<evidence type="ECO:0000313" key="5">
    <source>
        <dbReference type="EMBL" id="HCL01753.1"/>
    </source>
</evidence>
<dbReference type="Pfam" id="PF00392">
    <property type="entry name" value="GntR"/>
    <property type="match status" value="1"/>
</dbReference>
<name>A0A3D2X534_9FIRM</name>
<dbReference type="InterPro" id="IPR011663">
    <property type="entry name" value="UTRA"/>
</dbReference>
<dbReference type="InterPro" id="IPR036388">
    <property type="entry name" value="WH-like_DNA-bd_sf"/>
</dbReference>
<dbReference type="SUPFAM" id="SSF46785">
    <property type="entry name" value="Winged helix' DNA-binding domain"/>
    <property type="match status" value="1"/>
</dbReference>
<keyword evidence="3" id="KW-0804">Transcription</keyword>
<dbReference type="Gene3D" id="3.40.1410.10">
    <property type="entry name" value="Chorismate lyase-like"/>
    <property type="match status" value="1"/>
</dbReference>
<protein>
    <submittedName>
        <fullName evidence="5">GntR family transcriptional regulator</fullName>
    </submittedName>
</protein>
<dbReference type="PROSITE" id="PS50949">
    <property type="entry name" value="HTH_GNTR"/>
    <property type="match status" value="1"/>
</dbReference>
<dbReference type="CDD" id="cd07377">
    <property type="entry name" value="WHTH_GntR"/>
    <property type="match status" value="1"/>
</dbReference>
<gene>
    <name evidence="5" type="ORF">DHW61_04945</name>
</gene>
<evidence type="ECO:0000256" key="2">
    <source>
        <dbReference type="ARBA" id="ARBA00023125"/>
    </source>
</evidence>
<dbReference type="PANTHER" id="PTHR44846">
    <property type="entry name" value="MANNOSYL-D-GLYCERATE TRANSPORT/METABOLISM SYSTEM REPRESSOR MNGR-RELATED"/>
    <property type="match status" value="1"/>
</dbReference>
<dbReference type="Proteomes" id="UP000262969">
    <property type="component" value="Unassembled WGS sequence"/>
</dbReference>
<dbReference type="PRINTS" id="PR00035">
    <property type="entry name" value="HTHGNTR"/>
</dbReference>
<sequence>MLDRKRGAVPLYRQLEKRIREQIEDGEYLKGDIFLTEKQLQEMYDVSRVTVRQAISNLVNDGYLDCHRGIGTIVVFKKIDENLKRVISFSEEMKQQGTTMETSYCVFSEEKASKLVSLNLGIKEQEKCYKLVRVRCVKNTPIVYSITYLNGNREYPLHNELYKNSLYQLLKEEYGVQIVKGQDTLEAVSASNEISEMLQIKETMPVFKRTRKTVDNQNEIIEYTICYYPGDKYKYSVEL</sequence>
<evidence type="ECO:0000313" key="6">
    <source>
        <dbReference type="Proteomes" id="UP000262969"/>
    </source>
</evidence>
<dbReference type="PANTHER" id="PTHR44846:SF1">
    <property type="entry name" value="MANNOSYL-D-GLYCERATE TRANSPORT_METABOLISM SYSTEM REPRESSOR MNGR-RELATED"/>
    <property type="match status" value="1"/>
</dbReference>
<dbReference type="InterPro" id="IPR000524">
    <property type="entry name" value="Tscrpt_reg_HTH_GntR"/>
</dbReference>
<dbReference type="AlphaFoldDB" id="A0A3D2X534"/>
<evidence type="ECO:0000259" key="4">
    <source>
        <dbReference type="PROSITE" id="PS50949"/>
    </source>
</evidence>
<dbReference type="Gene3D" id="1.10.10.10">
    <property type="entry name" value="Winged helix-like DNA-binding domain superfamily/Winged helix DNA-binding domain"/>
    <property type="match status" value="1"/>
</dbReference>
<evidence type="ECO:0000256" key="3">
    <source>
        <dbReference type="ARBA" id="ARBA00023163"/>
    </source>
</evidence>
<keyword evidence="2" id="KW-0238">DNA-binding</keyword>